<evidence type="ECO:0000259" key="3">
    <source>
        <dbReference type="Pfam" id="PF05239"/>
    </source>
</evidence>
<protein>
    <submittedName>
        <fullName evidence="4">PRC-barrel domain-containing protein</fullName>
    </submittedName>
</protein>
<evidence type="ECO:0000256" key="2">
    <source>
        <dbReference type="SAM" id="SignalP"/>
    </source>
</evidence>
<evidence type="ECO:0000256" key="1">
    <source>
        <dbReference type="SAM" id="MobiDB-lite"/>
    </source>
</evidence>
<sequence>MSFKKLMISTALASFLAAPAVAQETAPATDPATGQAVTDLGTDAMNNSMTIEEMTVDQFIGLNVLSTNGDDVGEIDYVLGPSGGDDEGQAVIGVGGFLGLGEYTVSLPISAFDFDPDGRNLIVNLTEEELRATPEFDESGAESVDGDLMMADLMGSPAAASGTDMEEKATTDSNAATSSDDATDAEPDPEAGAGAETGSDANPGTETGTDTDVEIITE</sequence>
<organism evidence="4 5">
    <name type="scientific">Leisingera daeponensis</name>
    <dbReference type="NCBI Taxonomy" id="405746"/>
    <lineage>
        <taxon>Bacteria</taxon>
        <taxon>Pseudomonadati</taxon>
        <taxon>Pseudomonadota</taxon>
        <taxon>Alphaproteobacteria</taxon>
        <taxon>Rhodobacterales</taxon>
        <taxon>Roseobacteraceae</taxon>
        <taxon>Leisingera</taxon>
    </lineage>
</organism>
<dbReference type="EMBL" id="JAHVJA010000020">
    <property type="protein sequence ID" value="MBY6142154.1"/>
    <property type="molecule type" value="Genomic_DNA"/>
</dbReference>
<reference evidence="4 5" key="1">
    <citation type="submission" date="2021-06" db="EMBL/GenBank/DDBJ databases">
        <title>50 bacteria genomes isolated from Dapeng, Shenzhen, China.</title>
        <authorList>
            <person name="Zheng W."/>
            <person name="Yu S."/>
            <person name="Huang Y."/>
        </authorList>
    </citation>
    <scope>NUCLEOTIDE SEQUENCE [LARGE SCALE GENOMIC DNA]</scope>
    <source>
        <strain evidence="4 5">DP1N14-2</strain>
    </source>
</reference>
<dbReference type="PANTHER" id="PTHR36505:SF1">
    <property type="entry name" value="BLR1072 PROTEIN"/>
    <property type="match status" value="1"/>
</dbReference>
<dbReference type="InterPro" id="IPR027275">
    <property type="entry name" value="PRC-brl_dom"/>
</dbReference>
<comment type="caution">
    <text evidence="4">The sequence shown here is derived from an EMBL/GenBank/DDBJ whole genome shotgun (WGS) entry which is preliminary data.</text>
</comment>
<keyword evidence="2" id="KW-0732">Signal</keyword>
<dbReference type="RefSeq" id="WP_222510072.1">
    <property type="nucleotide sequence ID" value="NZ_JAHVJA010000020.1"/>
</dbReference>
<dbReference type="InterPro" id="IPR011033">
    <property type="entry name" value="PRC_barrel-like_sf"/>
</dbReference>
<dbReference type="Proteomes" id="UP000766629">
    <property type="component" value="Unassembled WGS sequence"/>
</dbReference>
<gene>
    <name evidence="4" type="ORF">KUV26_22205</name>
</gene>
<dbReference type="PANTHER" id="PTHR36505">
    <property type="entry name" value="BLR1072 PROTEIN"/>
    <property type="match status" value="1"/>
</dbReference>
<feature type="compositionally biased region" description="Polar residues" evidence="1">
    <location>
        <begin position="199"/>
        <end position="208"/>
    </location>
</feature>
<evidence type="ECO:0000313" key="4">
    <source>
        <dbReference type="EMBL" id="MBY6142154.1"/>
    </source>
</evidence>
<feature type="compositionally biased region" description="Low complexity" evidence="1">
    <location>
        <begin position="171"/>
        <end position="180"/>
    </location>
</feature>
<name>A0ABS7NLT7_9RHOB</name>
<feature type="signal peptide" evidence="2">
    <location>
        <begin position="1"/>
        <end position="22"/>
    </location>
</feature>
<feature type="domain" description="PRC-barrel" evidence="3">
    <location>
        <begin position="52"/>
        <end position="129"/>
    </location>
</feature>
<dbReference type="SUPFAM" id="SSF50346">
    <property type="entry name" value="PRC-barrel domain"/>
    <property type="match status" value="1"/>
</dbReference>
<evidence type="ECO:0000313" key="5">
    <source>
        <dbReference type="Proteomes" id="UP000766629"/>
    </source>
</evidence>
<feature type="compositionally biased region" description="Acidic residues" evidence="1">
    <location>
        <begin position="209"/>
        <end position="218"/>
    </location>
</feature>
<accession>A0ABS7NLT7</accession>
<dbReference type="Gene3D" id="2.30.30.240">
    <property type="entry name" value="PRC-barrel domain"/>
    <property type="match status" value="1"/>
</dbReference>
<proteinExistence type="predicted"/>
<feature type="region of interest" description="Disordered" evidence="1">
    <location>
        <begin position="157"/>
        <end position="218"/>
    </location>
</feature>
<feature type="chain" id="PRO_5046308504" evidence="2">
    <location>
        <begin position="23"/>
        <end position="218"/>
    </location>
</feature>
<dbReference type="Pfam" id="PF05239">
    <property type="entry name" value="PRC"/>
    <property type="match status" value="1"/>
</dbReference>
<keyword evidence="5" id="KW-1185">Reference proteome</keyword>